<organism evidence="3 4">
    <name type="scientific">Prevotella bivia</name>
    <dbReference type="NCBI Taxonomy" id="28125"/>
    <lineage>
        <taxon>Bacteria</taxon>
        <taxon>Pseudomonadati</taxon>
        <taxon>Bacteroidota</taxon>
        <taxon>Bacteroidia</taxon>
        <taxon>Bacteroidales</taxon>
        <taxon>Prevotellaceae</taxon>
        <taxon>Prevotella</taxon>
    </lineage>
</organism>
<feature type="compositionally biased region" description="Low complexity" evidence="1">
    <location>
        <begin position="300"/>
        <end position="316"/>
    </location>
</feature>
<accession>A0A137SYR4</accession>
<dbReference type="RefSeq" id="WP_061314974.1">
    <property type="nucleotide sequence ID" value="NZ_KQ965658.1"/>
</dbReference>
<gene>
    <name evidence="3" type="ORF">HMPREF3202_01051</name>
</gene>
<dbReference type="CDD" id="cd03524">
    <property type="entry name" value="RPA2_OBF_family"/>
    <property type="match status" value="1"/>
</dbReference>
<evidence type="ECO:0000256" key="1">
    <source>
        <dbReference type="SAM" id="MobiDB-lite"/>
    </source>
</evidence>
<dbReference type="Proteomes" id="UP000070093">
    <property type="component" value="Unassembled WGS sequence"/>
</dbReference>
<comment type="caution">
    <text evidence="3">The sequence shown here is derived from an EMBL/GenBank/DDBJ whole genome shotgun (WGS) entry which is preliminary data.</text>
</comment>
<feature type="chain" id="PRO_5007481168" evidence="2">
    <location>
        <begin position="18"/>
        <end position="462"/>
    </location>
</feature>
<dbReference type="STRING" id="28125.HMPREF3202_01051"/>
<sequence>MKKILIPLMALAFTATAFTSCSDVPAPYSINFENNNNNTGGATTSEAKGTGTQADPFNVAAALAYITAGQNLDKEVYVAGTVTDYKGFDAKYGSAGYSLTDDGTGNKLVVFGGKYLGNVKFTSNDQLKNGDKVTVCGKLVNFKGTKEFAAKNYIYELNGKKAGGTAPAPAADLNTEETAWTPEQAVEKIKAEADGVLDGEAYVKGKIASVEKYNAKFKSMDYYVSTNGTDKTLYIYSGKGLNGADFGAKGDLKVGQEVIIKGLLKKYHDKTKGDIYQFNMKSKIVKIIGDGTATHADSDPSTPGTQPGTGGSTETPAAGTTVTYSMKRADVTSNQNNPTFKVNGVTFTATNKGGHTPPLYHAKYPAVRLYAKNQLEIVAAKEIVKIEIVVDNGDTKSNRPFNGNDEAYAESGTKKVKINKDSDDKISFSGLNSKVVTIVNDYTKDRGGRQIRVKEVVVTYAK</sequence>
<feature type="region of interest" description="Disordered" evidence="1">
    <location>
        <begin position="292"/>
        <end position="319"/>
    </location>
</feature>
<protein>
    <submittedName>
        <fullName evidence="3">Nucleic acid-binding domain protein</fullName>
    </submittedName>
</protein>
<dbReference type="PATRIC" id="fig|28125.4.peg.1040"/>
<proteinExistence type="predicted"/>
<dbReference type="PROSITE" id="PS51257">
    <property type="entry name" value="PROKAR_LIPOPROTEIN"/>
    <property type="match status" value="1"/>
</dbReference>
<evidence type="ECO:0000313" key="3">
    <source>
        <dbReference type="EMBL" id="KXO17509.1"/>
    </source>
</evidence>
<dbReference type="EMBL" id="LTAG01000044">
    <property type="protein sequence ID" value="KXO17509.1"/>
    <property type="molecule type" value="Genomic_DNA"/>
</dbReference>
<evidence type="ECO:0000313" key="4">
    <source>
        <dbReference type="Proteomes" id="UP000070093"/>
    </source>
</evidence>
<dbReference type="AlphaFoldDB" id="A0A137SYR4"/>
<evidence type="ECO:0000256" key="2">
    <source>
        <dbReference type="SAM" id="SignalP"/>
    </source>
</evidence>
<feature type="signal peptide" evidence="2">
    <location>
        <begin position="1"/>
        <end position="17"/>
    </location>
</feature>
<name>A0A137SYR4_9BACT</name>
<reference evidence="3 4" key="1">
    <citation type="submission" date="2016-02" db="EMBL/GenBank/DDBJ databases">
        <authorList>
            <person name="Wen L."/>
            <person name="He K."/>
            <person name="Yang H."/>
        </authorList>
    </citation>
    <scope>NUCLEOTIDE SEQUENCE [LARGE SCALE GENOMIC DNA]</scope>
    <source>
        <strain evidence="3 4">GED7880</strain>
    </source>
</reference>
<keyword evidence="2" id="KW-0732">Signal</keyword>